<organism evidence="1">
    <name type="scientific">hydrothermal vent metagenome</name>
    <dbReference type="NCBI Taxonomy" id="652676"/>
    <lineage>
        <taxon>unclassified sequences</taxon>
        <taxon>metagenomes</taxon>
        <taxon>ecological metagenomes</taxon>
    </lineage>
</organism>
<proteinExistence type="predicted"/>
<dbReference type="AlphaFoldDB" id="A0A3B0ZW53"/>
<evidence type="ECO:0000313" key="1">
    <source>
        <dbReference type="EMBL" id="VAW95981.1"/>
    </source>
</evidence>
<gene>
    <name evidence="1" type="ORF">MNBD_GAMMA21-671</name>
</gene>
<name>A0A3B0ZW53_9ZZZZ</name>
<dbReference type="Gene3D" id="2.60.120.260">
    <property type="entry name" value="Galactose-binding domain-like"/>
    <property type="match status" value="2"/>
</dbReference>
<reference evidence="1" key="1">
    <citation type="submission" date="2018-06" db="EMBL/GenBank/DDBJ databases">
        <authorList>
            <person name="Zhirakovskaya E."/>
        </authorList>
    </citation>
    <scope>NUCLEOTIDE SEQUENCE</scope>
</reference>
<accession>A0A3B0ZW53</accession>
<dbReference type="EMBL" id="UOFR01000035">
    <property type="protein sequence ID" value="VAW95981.1"/>
    <property type="molecule type" value="Genomic_DNA"/>
</dbReference>
<protein>
    <submittedName>
        <fullName evidence="1">Uncharacterized protein</fullName>
    </submittedName>
</protein>
<sequence>MNYILVITLLFSQLPLVYADLYQCKNNHGRMLFKDTPCSSTEKEIRKITEADVKKQATPNTEKHINQNLVKNPSFKNKLSAWDAHKNTRWEARSGKNSSAAVSIQATKPPMDKYIHETTVKQCVTLNAGTRYRLAAYFKQDNIPLKSFANRINLYWYESVDCTVGGQFGTYIEPKSRTGWQYLKADNLTPALHAKAAQINLTQKGRYSKGGRVRWDNIHLSATEFKPKPIATDRQQYTRKAGINYLTNGAFNAKLDGWQISNKTEWSSFIGNTEPGSARVTRYSSSGSNGSGAFRQCVNIGENTNFELGASFKNDKLSTAPGNGRLRISWYQDLNCKGPSKTDTNWKDPEPIDGWQNLHITGLVAPRDSQSAVIEIIQAIHEEGYFYAHWDDIYFRATQ</sequence>